<feature type="compositionally biased region" description="Basic and acidic residues" evidence="1">
    <location>
        <begin position="61"/>
        <end position="82"/>
    </location>
</feature>
<gene>
    <name evidence="2" type="ORF">PSYICH_LOCUS9955</name>
</gene>
<keyword evidence="3" id="KW-1185">Reference proteome</keyword>
<accession>A0A9P0GGL3</accession>
<feature type="compositionally biased region" description="Polar residues" evidence="1">
    <location>
        <begin position="83"/>
        <end position="94"/>
    </location>
</feature>
<reference evidence="2" key="1">
    <citation type="submission" date="2022-01" db="EMBL/GenBank/DDBJ databases">
        <authorList>
            <person name="King R."/>
        </authorList>
    </citation>
    <scope>NUCLEOTIDE SEQUENCE</scope>
</reference>
<protein>
    <submittedName>
        <fullName evidence="2">Uncharacterized protein</fullName>
    </submittedName>
</protein>
<evidence type="ECO:0000256" key="1">
    <source>
        <dbReference type="SAM" id="MobiDB-lite"/>
    </source>
</evidence>
<name>A0A9P0GGL3_9CUCU</name>
<feature type="compositionally biased region" description="Basic residues" evidence="1">
    <location>
        <begin position="126"/>
        <end position="137"/>
    </location>
</feature>
<evidence type="ECO:0000313" key="3">
    <source>
        <dbReference type="Proteomes" id="UP001153636"/>
    </source>
</evidence>
<organism evidence="2 3">
    <name type="scientific">Psylliodes chrysocephalus</name>
    <dbReference type="NCBI Taxonomy" id="3402493"/>
    <lineage>
        <taxon>Eukaryota</taxon>
        <taxon>Metazoa</taxon>
        <taxon>Ecdysozoa</taxon>
        <taxon>Arthropoda</taxon>
        <taxon>Hexapoda</taxon>
        <taxon>Insecta</taxon>
        <taxon>Pterygota</taxon>
        <taxon>Neoptera</taxon>
        <taxon>Endopterygota</taxon>
        <taxon>Coleoptera</taxon>
        <taxon>Polyphaga</taxon>
        <taxon>Cucujiformia</taxon>
        <taxon>Chrysomeloidea</taxon>
        <taxon>Chrysomelidae</taxon>
        <taxon>Galerucinae</taxon>
        <taxon>Alticini</taxon>
        <taxon>Psylliodes</taxon>
    </lineage>
</organism>
<dbReference type="Proteomes" id="UP001153636">
    <property type="component" value="Chromosome 4"/>
</dbReference>
<evidence type="ECO:0000313" key="2">
    <source>
        <dbReference type="EMBL" id="CAH1110061.1"/>
    </source>
</evidence>
<proteinExistence type="predicted"/>
<feature type="compositionally biased region" description="Basic and acidic residues" evidence="1">
    <location>
        <begin position="138"/>
        <end position="150"/>
    </location>
</feature>
<dbReference type="AlphaFoldDB" id="A0A9P0GGL3"/>
<feature type="compositionally biased region" description="Basic and acidic residues" evidence="1">
    <location>
        <begin position="98"/>
        <end position="117"/>
    </location>
</feature>
<feature type="region of interest" description="Disordered" evidence="1">
    <location>
        <begin position="45"/>
        <end position="150"/>
    </location>
</feature>
<sequence length="150" mass="17356">MSTRSDQLRCRLYDNRIKITKKKLMDLQELTSVLSKEVKDFYSSLAYQSEDKNQGNKKAKQKTESDESENNQEKTNLEETSSKNKATNLKSTTKCKNKGNEEAKQKTESDDLKKKQEIVSNSEIRHAKKKPLKRKSATRTEENGQFKKCT</sequence>
<dbReference type="EMBL" id="OV651816">
    <property type="protein sequence ID" value="CAH1110061.1"/>
    <property type="molecule type" value="Genomic_DNA"/>
</dbReference>